<keyword evidence="1" id="KW-1133">Transmembrane helix</keyword>
<proteinExistence type="predicted"/>
<evidence type="ECO:0000313" key="4">
    <source>
        <dbReference type="WBParaSite" id="SCUD_0001265201-mRNA-1"/>
    </source>
</evidence>
<accession>A0A183KCA9</accession>
<evidence type="ECO:0000313" key="3">
    <source>
        <dbReference type="Proteomes" id="UP000279833"/>
    </source>
</evidence>
<keyword evidence="3" id="KW-1185">Reference proteome</keyword>
<reference evidence="2 3" key="2">
    <citation type="submission" date="2018-11" db="EMBL/GenBank/DDBJ databases">
        <authorList>
            <consortium name="Pathogen Informatics"/>
        </authorList>
    </citation>
    <scope>NUCLEOTIDE SEQUENCE [LARGE SCALE GENOMIC DNA]</scope>
    <source>
        <strain evidence="2">Dakar</strain>
        <strain evidence="3">Dakar, Senegal</strain>
    </source>
</reference>
<dbReference type="AlphaFoldDB" id="A0A183KCA9"/>
<reference evidence="4" key="1">
    <citation type="submission" date="2016-06" db="UniProtKB">
        <authorList>
            <consortium name="WormBaseParasite"/>
        </authorList>
    </citation>
    <scope>IDENTIFICATION</scope>
</reference>
<gene>
    <name evidence="2" type="ORF">SCUD_LOCUS12650</name>
</gene>
<dbReference type="Proteomes" id="UP000279833">
    <property type="component" value="Unassembled WGS sequence"/>
</dbReference>
<evidence type="ECO:0000313" key="2">
    <source>
        <dbReference type="EMBL" id="VDP49627.1"/>
    </source>
</evidence>
<protein>
    <submittedName>
        <fullName evidence="4">G-protein coupled receptors family 1 profile domain-containing protein</fullName>
    </submittedName>
</protein>
<feature type="transmembrane region" description="Helical" evidence="1">
    <location>
        <begin position="17"/>
        <end position="43"/>
    </location>
</feature>
<dbReference type="EMBL" id="UZAK01035274">
    <property type="protein sequence ID" value="VDP49627.1"/>
    <property type="molecule type" value="Genomic_DNA"/>
</dbReference>
<dbReference type="WBParaSite" id="SCUD_0001265201-mRNA-1">
    <property type="protein sequence ID" value="SCUD_0001265201-mRNA-1"/>
    <property type="gene ID" value="SCUD_0001265201"/>
</dbReference>
<name>A0A183KCA9_9TREM</name>
<organism evidence="4">
    <name type="scientific">Schistosoma curassoni</name>
    <dbReference type="NCBI Taxonomy" id="6186"/>
    <lineage>
        <taxon>Eukaryota</taxon>
        <taxon>Metazoa</taxon>
        <taxon>Spiralia</taxon>
        <taxon>Lophotrochozoa</taxon>
        <taxon>Platyhelminthes</taxon>
        <taxon>Trematoda</taxon>
        <taxon>Digenea</taxon>
        <taxon>Strigeidida</taxon>
        <taxon>Schistosomatoidea</taxon>
        <taxon>Schistosomatidae</taxon>
        <taxon>Schistosoma</taxon>
    </lineage>
</organism>
<keyword evidence="1" id="KW-0472">Membrane</keyword>
<keyword evidence="1" id="KW-0812">Transmembrane</keyword>
<evidence type="ECO:0000256" key="1">
    <source>
        <dbReference type="SAM" id="Phobius"/>
    </source>
</evidence>
<sequence length="64" mass="7532">MDDRHHKILFLDRKLNVIAITIVFVVNVLLISTLPLLSFLIFYELLQTMGSKIFVSIVYKMFFL</sequence>